<dbReference type="STRING" id="1004.SAMN05661012_02376"/>
<evidence type="ECO:0000313" key="2">
    <source>
        <dbReference type="EMBL" id="WQG92949.1"/>
    </source>
</evidence>
<sequence length="322" mass="36023">MKITRILLLSVVLLSCEKIEKGFLSDSVYYLENPFTVQKGTTTTSSTLVADGSTNPIHVQLLSVRNAYTGAGVDSMFLRPQTITIFKDAVIQSDSTLALLRAKMQDSTVAPFSVNPIGGRLQFTRASIYLDTGRYTIDVKVSNVKGEKTLKNACDLVVTPMSSMYTVVYRRVQTTPPDNDADRTTVQENDTYPVDIKYTASNVSKVIIKWLDKNGKPFNPSTDMQRLALNYPTFHDWDPYYPVVTTDSTMEMEFPKLAIGMPLFRSLTVGGQAWTDDACLSYYRILPKATDINKTLRLTHSIKFFADGIYEITFHITVAAKI</sequence>
<evidence type="ECO:0000313" key="1">
    <source>
        <dbReference type="EMBL" id="SFW52708.1"/>
    </source>
</evidence>
<protein>
    <recommendedName>
        <fullName evidence="5">DUF5007 domain-containing protein</fullName>
    </recommendedName>
</protein>
<organism evidence="1 3">
    <name type="scientific">Chitinophaga sancti</name>
    <dbReference type="NCBI Taxonomy" id="1004"/>
    <lineage>
        <taxon>Bacteria</taxon>
        <taxon>Pseudomonadati</taxon>
        <taxon>Bacteroidota</taxon>
        <taxon>Chitinophagia</taxon>
        <taxon>Chitinophagales</taxon>
        <taxon>Chitinophagaceae</taxon>
        <taxon>Chitinophaga</taxon>
    </lineage>
</organism>
<accession>A0A1K1PYY7</accession>
<name>A0A1K1PYY7_9BACT</name>
<dbReference type="RefSeq" id="WP_072360175.1">
    <property type="nucleotide sequence ID" value="NZ_CBHWAX010000005.1"/>
</dbReference>
<proteinExistence type="predicted"/>
<evidence type="ECO:0008006" key="5">
    <source>
        <dbReference type="Google" id="ProtNLM"/>
    </source>
</evidence>
<gene>
    <name evidence="1" type="ORF">SAMN05661012_02376</name>
    <name evidence="2" type="ORF">SR876_15620</name>
</gene>
<keyword evidence="4" id="KW-1185">Reference proteome</keyword>
<evidence type="ECO:0000313" key="3">
    <source>
        <dbReference type="Proteomes" id="UP000183788"/>
    </source>
</evidence>
<dbReference type="EMBL" id="CP140154">
    <property type="protein sequence ID" value="WQG92949.1"/>
    <property type="molecule type" value="Genomic_DNA"/>
</dbReference>
<reference evidence="2 4" key="2">
    <citation type="submission" date="2023-11" db="EMBL/GenBank/DDBJ databases">
        <title>MicrobeMod: A computational toolkit for identifying prokaryotic methylation and restriction-modification with nanopore sequencing.</title>
        <authorList>
            <person name="Crits-Christoph A."/>
            <person name="Kang S.C."/>
            <person name="Lee H."/>
            <person name="Ostrov N."/>
        </authorList>
    </citation>
    <scope>NUCLEOTIDE SEQUENCE [LARGE SCALE GENOMIC DNA]</scope>
    <source>
        <strain evidence="2 4">ATCC 23090</strain>
    </source>
</reference>
<dbReference type="EMBL" id="FPIZ01000006">
    <property type="protein sequence ID" value="SFW52708.1"/>
    <property type="molecule type" value="Genomic_DNA"/>
</dbReference>
<dbReference type="Proteomes" id="UP001326715">
    <property type="component" value="Chromosome"/>
</dbReference>
<dbReference type="AlphaFoldDB" id="A0A1K1PYY7"/>
<dbReference type="OrthoDB" id="628330at2"/>
<evidence type="ECO:0000313" key="4">
    <source>
        <dbReference type="Proteomes" id="UP001326715"/>
    </source>
</evidence>
<dbReference type="PROSITE" id="PS51257">
    <property type="entry name" value="PROKAR_LIPOPROTEIN"/>
    <property type="match status" value="1"/>
</dbReference>
<dbReference type="Proteomes" id="UP000183788">
    <property type="component" value="Unassembled WGS sequence"/>
</dbReference>
<reference evidence="1 3" key="1">
    <citation type="submission" date="2016-11" db="EMBL/GenBank/DDBJ databases">
        <authorList>
            <person name="Jaros S."/>
            <person name="Januszkiewicz K."/>
            <person name="Wedrychowicz H."/>
        </authorList>
    </citation>
    <scope>NUCLEOTIDE SEQUENCE [LARGE SCALE GENOMIC DNA]</scope>
    <source>
        <strain evidence="1 3">DSM 784</strain>
    </source>
</reference>